<sequence>MIKTHLITIKEEIYLDSYLKKLHQEINTIIKAFSLNILVAAPYGSQL</sequence>
<protein>
    <submittedName>
        <fullName evidence="1">Uncharacterized protein</fullName>
    </submittedName>
</protein>
<accession>A0A1H3ZQC1</accession>
<gene>
    <name evidence="1" type="ORF">SAMN05443667_10322</name>
</gene>
<evidence type="ECO:0000313" key="1">
    <source>
        <dbReference type="EMBL" id="SEA25900.1"/>
    </source>
</evidence>
<proteinExistence type="predicted"/>
<dbReference type="AlphaFoldDB" id="A0A1H3ZQC1"/>
<keyword evidence="2" id="KW-1185">Reference proteome</keyword>
<organism evidence="1 2">
    <name type="scientific">Flavobacterium gillisiae</name>
    <dbReference type="NCBI Taxonomy" id="150146"/>
    <lineage>
        <taxon>Bacteria</taxon>
        <taxon>Pseudomonadati</taxon>
        <taxon>Bacteroidota</taxon>
        <taxon>Flavobacteriia</taxon>
        <taxon>Flavobacteriales</taxon>
        <taxon>Flavobacteriaceae</taxon>
        <taxon>Flavobacterium</taxon>
    </lineage>
</organism>
<dbReference type="EMBL" id="FNRD01000003">
    <property type="protein sequence ID" value="SEA25900.1"/>
    <property type="molecule type" value="Genomic_DNA"/>
</dbReference>
<reference evidence="2" key="1">
    <citation type="submission" date="2016-10" db="EMBL/GenBank/DDBJ databases">
        <authorList>
            <person name="Varghese N."/>
            <person name="Submissions S."/>
        </authorList>
    </citation>
    <scope>NUCLEOTIDE SEQUENCE [LARGE SCALE GENOMIC DNA]</scope>
    <source>
        <strain evidence="2">DSM 22376</strain>
    </source>
</reference>
<dbReference type="Proteomes" id="UP000198951">
    <property type="component" value="Unassembled WGS sequence"/>
</dbReference>
<evidence type="ECO:0000313" key="2">
    <source>
        <dbReference type="Proteomes" id="UP000198951"/>
    </source>
</evidence>
<name>A0A1H3ZQC1_9FLAO</name>